<feature type="domain" description="Glycosyl transferase family 3" evidence="5">
    <location>
        <begin position="72"/>
        <end position="326"/>
    </location>
</feature>
<dbReference type="GO" id="GO:0005829">
    <property type="term" value="C:cytosol"/>
    <property type="evidence" value="ECO:0007669"/>
    <property type="project" value="TreeGrafter"/>
</dbReference>
<sequence length="348" mass="35335">MTELAKLTREVAAGRAGDPVTAATLLLDPEAEQVDVAAYLTAKAQAGATAEDVEALARAVLSAAVRVPYDGRACDLVGTGGDGSASVNISTLAALLAVASGATVAKAGNRAATSRCGSADLLEALGVPVDPGPQGIAHALRDPGFAFVLTSAVNPAVTRLAALRRRLGFPTLFNLSGPLTNPVATGARIIGVAKERDQEVMAEAAARLGMCPAWLVRAHNGMDELSTLVPTKVIVVAEDATETFTLDPADLGVRRALPEELAGGGPEDNAAIARAVLRGTAAPGLVETCALNAAALLAAELNTVDRVGEIARQLDRVREAVIGGAAARLLADLTTALTNRKVKADVPG</sequence>
<dbReference type="EMBL" id="JACHIW010000001">
    <property type="protein sequence ID" value="MBB5157219.1"/>
    <property type="molecule type" value="Genomic_DNA"/>
</dbReference>
<dbReference type="GO" id="GO:0000162">
    <property type="term" value="P:L-tryptophan biosynthetic process"/>
    <property type="evidence" value="ECO:0007669"/>
    <property type="project" value="UniProtKB-KW"/>
</dbReference>
<evidence type="ECO:0000256" key="1">
    <source>
        <dbReference type="ARBA" id="ARBA00022676"/>
    </source>
</evidence>
<dbReference type="InterPro" id="IPR000312">
    <property type="entry name" value="Glycosyl_Trfase_fam3"/>
</dbReference>
<dbReference type="InterPro" id="IPR035902">
    <property type="entry name" value="Nuc_phospho_transferase"/>
</dbReference>
<keyword evidence="3" id="KW-0028">Amino-acid biosynthesis</keyword>
<evidence type="ECO:0000256" key="4">
    <source>
        <dbReference type="ARBA" id="ARBA00023141"/>
    </source>
</evidence>
<evidence type="ECO:0000256" key="2">
    <source>
        <dbReference type="ARBA" id="ARBA00022679"/>
    </source>
</evidence>
<gene>
    <name evidence="6" type="ORF">BJ970_004753</name>
</gene>
<dbReference type="EC" id="2.4.2.18" evidence="6"/>
<dbReference type="Proteomes" id="UP000584374">
    <property type="component" value="Unassembled WGS sequence"/>
</dbReference>
<keyword evidence="2 6" id="KW-0808">Transferase</keyword>
<accession>A0A840QF52</accession>
<dbReference type="PANTHER" id="PTHR43285">
    <property type="entry name" value="ANTHRANILATE PHOSPHORIBOSYLTRANSFERASE"/>
    <property type="match status" value="1"/>
</dbReference>
<dbReference type="RefSeq" id="WP_184728215.1">
    <property type="nucleotide sequence ID" value="NZ_JACHIW010000001.1"/>
</dbReference>
<dbReference type="Gene3D" id="3.40.1030.10">
    <property type="entry name" value="Nucleoside phosphorylase/phosphoribosyltransferase catalytic domain"/>
    <property type="match status" value="1"/>
</dbReference>
<name>A0A840QF52_9PSEU</name>
<evidence type="ECO:0000259" key="5">
    <source>
        <dbReference type="Pfam" id="PF00591"/>
    </source>
</evidence>
<organism evidence="6 7">
    <name type="scientific">Saccharopolyspora phatthalungensis</name>
    <dbReference type="NCBI Taxonomy" id="664693"/>
    <lineage>
        <taxon>Bacteria</taxon>
        <taxon>Bacillati</taxon>
        <taxon>Actinomycetota</taxon>
        <taxon>Actinomycetes</taxon>
        <taxon>Pseudonocardiales</taxon>
        <taxon>Pseudonocardiaceae</taxon>
        <taxon>Saccharopolyspora</taxon>
    </lineage>
</organism>
<keyword evidence="3" id="KW-0822">Tryptophan biosynthesis</keyword>
<keyword evidence="4" id="KW-0057">Aromatic amino acid biosynthesis</keyword>
<evidence type="ECO:0000256" key="3">
    <source>
        <dbReference type="ARBA" id="ARBA00022822"/>
    </source>
</evidence>
<dbReference type="GO" id="GO:0004048">
    <property type="term" value="F:anthranilate phosphoribosyltransferase activity"/>
    <property type="evidence" value="ECO:0007669"/>
    <property type="project" value="UniProtKB-EC"/>
</dbReference>
<dbReference type="SUPFAM" id="SSF52418">
    <property type="entry name" value="Nucleoside phosphorylase/phosphoribosyltransferase catalytic domain"/>
    <property type="match status" value="1"/>
</dbReference>
<evidence type="ECO:0000313" key="6">
    <source>
        <dbReference type="EMBL" id="MBB5157219.1"/>
    </source>
</evidence>
<keyword evidence="7" id="KW-1185">Reference proteome</keyword>
<dbReference type="PANTHER" id="PTHR43285:SF2">
    <property type="entry name" value="ANTHRANILATE PHOSPHORIBOSYLTRANSFERASE"/>
    <property type="match status" value="1"/>
</dbReference>
<comment type="caution">
    <text evidence="6">The sequence shown here is derived from an EMBL/GenBank/DDBJ whole genome shotgun (WGS) entry which is preliminary data.</text>
</comment>
<keyword evidence="1 6" id="KW-0328">Glycosyltransferase</keyword>
<protein>
    <submittedName>
        <fullName evidence="6">Anthranilate phosphoribosyltransferase</fullName>
        <ecNumber evidence="6">2.4.2.18</ecNumber>
    </submittedName>
</protein>
<evidence type="ECO:0000313" key="7">
    <source>
        <dbReference type="Proteomes" id="UP000584374"/>
    </source>
</evidence>
<dbReference type="InterPro" id="IPR005940">
    <property type="entry name" value="Anthranilate_Pribosyl_Tfrase"/>
</dbReference>
<dbReference type="Pfam" id="PF00591">
    <property type="entry name" value="Glycos_transf_3"/>
    <property type="match status" value="1"/>
</dbReference>
<proteinExistence type="predicted"/>
<reference evidence="6 7" key="1">
    <citation type="submission" date="2020-08" db="EMBL/GenBank/DDBJ databases">
        <title>Sequencing the genomes of 1000 actinobacteria strains.</title>
        <authorList>
            <person name="Klenk H.-P."/>
        </authorList>
    </citation>
    <scope>NUCLEOTIDE SEQUENCE [LARGE SCALE GENOMIC DNA]</scope>
    <source>
        <strain evidence="6 7">DSM 45584</strain>
    </source>
</reference>
<dbReference type="NCBIfam" id="TIGR01245">
    <property type="entry name" value="trpD"/>
    <property type="match status" value="1"/>
</dbReference>
<dbReference type="AlphaFoldDB" id="A0A840QF52"/>